<protein>
    <submittedName>
        <fullName evidence="1">Uncharacterized protein</fullName>
    </submittedName>
</protein>
<gene>
    <name evidence="1" type="ORF">PLEPLA_LOCUS13819</name>
</gene>
<dbReference type="AlphaFoldDB" id="A0A9N7U7A8"/>
<keyword evidence="2" id="KW-1185">Reference proteome</keyword>
<accession>A0A9N7U7A8</accession>
<evidence type="ECO:0000313" key="2">
    <source>
        <dbReference type="Proteomes" id="UP001153269"/>
    </source>
</evidence>
<dbReference type="EMBL" id="CADEAL010000843">
    <property type="protein sequence ID" value="CAB1425886.1"/>
    <property type="molecule type" value="Genomic_DNA"/>
</dbReference>
<proteinExistence type="predicted"/>
<organism evidence="1 2">
    <name type="scientific">Pleuronectes platessa</name>
    <name type="common">European plaice</name>
    <dbReference type="NCBI Taxonomy" id="8262"/>
    <lineage>
        <taxon>Eukaryota</taxon>
        <taxon>Metazoa</taxon>
        <taxon>Chordata</taxon>
        <taxon>Craniata</taxon>
        <taxon>Vertebrata</taxon>
        <taxon>Euteleostomi</taxon>
        <taxon>Actinopterygii</taxon>
        <taxon>Neopterygii</taxon>
        <taxon>Teleostei</taxon>
        <taxon>Neoteleostei</taxon>
        <taxon>Acanthomorphata</taxon>
        <taxon>Carangaria</taxon>
        <taxon>Pleuronectiformes</taxon>
        <taxon>Pleuronectoidei</taxon>
        <taxon>Pleuronectidae</taxon>
        <taxon>Pleuronectes</taxon>
    </lineage>
</organism>
<sequence length="174" mass="19063">MPSLSHISTQAARRALTEASMSPDPGQVYAVVAPGAEILRRAPAKTWKSVEAEDISLPEQLLLRRAAAPCDSTQEGASSAWRKLRPHREQLGNLSDNVSPPAHKKTPLLKNSYGRRCVMCGRMCTAAQDKCHVQTRSAAQWRAQRARQHRRCGEVGRTCHLFEPSDGGSGTIPQ</sequence>
<dbReference type="Proteomes" id="UP001153269">
    <property type="component" value="Unassembled WGS sequence"/>
</dbReference>
<evidence type="ECO:0000313" key="1">
    <source>
        <dbReference type="EMBL" id="CAB1425886.1"/>
    </source>
</evidence>
<name>A0A9N7U7A8_PLEPL</name>
<reference evidence="1" key="1">
    <citation type="submission" date="2020-03" db="EMBL/GenBank/DDBJ databases">
        <authorList>
            <person name="Weist P."/>
        </authorList>
    </citation>
    <scope>NUCLEOTIDE SEQUENCE</scope>
</reference>
<comment type="caution">
    <text evidence="1">The sequence shown here is derived from an EMBL/GenBank/DDBJ whole genome shotgun (WGS) entry which is preliminary data.</text>
</comment>